<evidence type="ECO:0000256" key="1">
    <source>
        <dbReference type="ARBA" id="ARBA00023239"/>
    </source>
</evidence>
<sequence length="379" mass="41387">MTTIDSTAATTRAPARRRTRTPIVDADIHPVVTPDRLAAALPEPWRRRFLRFGLRGAPPPAVYPRVRHGGMRRDSHPAAGPPGSAVRPPGSDLDLMRSQLLDPYDVVAGVLIPMQGHTAGAEEPAFAAALCRAYNDVLVTDWLDPEPRLRASICIPHESPAEAVAEIERRAADPRFVQVLFPSGTFLPWSDAKYRPIYAAAAAHGLPVAIHLGGTEGHRGDGWPSFYLEQHAWYGNAVAVALTGLVAGGVLEAVPDLQVVLVEGGVSWLPSLLWGLDDAWELCRDDVPWLTRPPSEIVRERLWFTTQPIDEPPVPAHLATTWEQTGMTDRILFSSDYPHWDFDDPITALRVLPAALRRPMAAANAARLYGLTLPGGDDD</sequence>
<accession>A0ABU8TCN6</accession>
<dbReference type="InterPro" id="IPR006680">
    <property type="entry name" value="Amidohydro-rel"/>
</dbReference>
<keyword evidence="1" id="KW-0456">Lyase</keyword>
<gene>
    <name evidence="3" type="ORF">WJX68_22155</name>
</gene>
<dbReference type="InterPro" id="IPR032466">
    <property type="entry name" value="Metal_Hydrolase"/>
</dbReference>
<name>A0ABU8TCN6_9PSEU</name>
<dbReference type="PANTHER" id="PTHR21240">
    <property type="entry name" value="2-AMINO-3-CARBOXYLMUCONATE-6-SEMIALDEHYDE DECARBOXYLASE"/>
    <property type="match status" value="1"/>
</dbReference>
<dbReference type="EMBL" id="JBBJUP010000022">
    <property type="protein sequence ID" value="MEJ8281656.1"/>
    <property type="molecule type" value="Genomic_DNA"/>
</dbReference>
<evidence type="ECO:0000259" key="2">
    <source>
        <dbReference type="Pfam" id="PF04909"/>
    </source>
</evidence>
<feature type="domain" description="Amidohydrolase-related" evidence="2">
    <location>
        <begin position="25"/>
        <end position="371"/>
    </location>
</feature>
<dbReference type="PANTHER" id="PTHR21240:SF28">
    <property type="entry name" value="ISO-OROTATE DECARBOXYLASE (EUROFUNG)"/>
    <property type="match status" value="1"/>
</dbReference>
<keyword evidence="4" id="KW-1185">Reference proteome</keyword>
<proteinExistence type="predicted"/>
<protein>
    <submittedName>
        <fullName evidence="3">Amidohydrolase family protein</fullName>
    </submittedName>
</protein>
<evidence type="ECO:0000313" key="4">
    <source>
        <dbReference type="Proteomes" id="UP001364211"/>
    </source>
</evidence>
<organism evidence="3 4">
    <name type="scientific">Pseudonocardia spirodelae</name>
    <dbReference type="NCBI Taxonomy" id="3133431"/>
    <lineage>
        <taxon>Bacteria</taxon>
        <taxon>Bacillati</taxon>
        <taxon>Actinomycetota</taxon>
        <taxon>Actinomycetes</taxon>
        <taxon>Pseudonocardiales</taxon>
        <taxon>Pseudonocardiaceae</taxon>
        <taxon>Pseudonocardia</taxon>
    </lineage>
</organism>
<dbReference type="RefSeq" id="WP_340294246.1">
    <property type="nucleotide sequence ID" value="NZ_JBBJUP010000022.1"/>
</dbReference>
<dbReference type="Proteomes" id="UP001364211">
    <property type="component" value="Unassembled WGS sequence"/>
</dbReference>
<evidence type="ECO:0000313" key="3">
    <source>
        <dbReference type="EMBL" id="MEJ8281656.1"/>
    </source>
</evidence>
<dbReference type="InterPro" id="IPR032465">
    <property type="entry name" value="ACMSD"/>
</dbReference>
<dbReference type="Gene3D" id="3.20.20.140">
    <property type="entry name" value="Metal-dependent hydrolases"/>
    <property type="match status" value="1"/>
</dbReference>
<comment type="caution">
    <text evidence="3">The sequence shown here is derived from an EMBL/GenBank/DDBJ whole genome shotgun (WGS) entry which is preliminary data.</text>
</comment>
<dbReference type="SUPFAM" id="SSF51556">
    <property type="entry name" value="Metallo-dependent hydrolases"/>
    <property type="match status" value="1"/>
</dbReference>
<reference evidence="3 4" key="1">
    <citation type="submission" date="2024-03" db="EMBL/GenBank/DDBJ databases">
        <title>Draft genome sequence of Pseudonocardia sp. DW16-2.</title>
        <authorList>
            <person name="Duangmal K."/>
        </authorList>
    </citation>
    <scope>NUCLEOTIDE SEQUENCE [LARGE SCALE GENOMIC DNA]</scope>
    <source>
        <strain evidence="3 4">DW16-2</strain>
    </source>
</reference>
<dbReference type="Pfam" id="PF04909">
    <property type="entry name" value="Amidohydro_2"/>
    <property type="match status" value="1"/>
</dbReference>